<evidence type="ECO:0000259" key="7">
    <source>
        <dbReference type="PROSITE" id="PS50853"/>
    </source>
</evidence>
<dbReference type="InterPro" id="IPR013098">
    <property type="entry name" value="Ig_I-set"/>
</dbReference>
<feature type="region of interest" description="Disordered" evidence="5">
    <location>
        <begin position="1555"/>
        <end position="1575"/>
    </location>
</feature>
<dbReference type="SMART" id="SM00060">
    <property type="entry name" value="FN3"/>
    <property type="match status" value="2"/>
</dbReference>
<dbReference type="InterPro" id="IPR007110">
    <property type="entry name" value="Ig-like_dom"/>
</dbReference>
<keyword evidence="9" id="KW-1185">Reference proteome</keyword>
<reference evidence="8 9" key="1">
    <citation type="submission" date="2013-11" db="EMBL/GenBank/DDBJ databases">
        <title>Opisthorchis viverrini - life in the bile duct.</title>
        <authorList>
            <person name="Young N.D."/>
            <person name="Nagarajan N."/>
            <person name="Lin S.J."/>
            <person name="Korhonen P.K."/>
            <person name="Jex A.R."/>
            <person name="Hall R.S."/>
            <person name="Safavi-Hemami H."/>
            <person name="Kaewkong W."/>
            <person name="Bertrand D."/>
            <person name="Gao S."/>
            <person name="Seet Q."/>
            <person name="Wongkham S."/>
            <person name="Teh B.T."/>
            <person name="Wongkham C."/>
            <person name="Intapan P.M."/>
            <person name="Maleewong W."/>
            <person name="Yang X."/>
            <person name="Hu M."/>
            <person name="Wang Z."/>
            <person name="Hofmann A."/>
            <person name="Sternberg P.W."/>
            <person name="Tan P."/>
            <person name="Wang J."/>
            <person name="Gasser R.B."/>
        </authorList>
    </citation>
    <scope>NUCLEOTIDE SEQUENCE [LARGE SCALE GENOMIC DNA]</scope>
</reference>
<feature type="domain" description="Ig-like" evidence="6">
    <location>
        <begin position="1112"/>
        <end position="1204"/>
    </location>
</feature>
<feature type="domain" description="Ig-like" evidence="6">
    <location>
        <begin position="867"/>
        <end position="963"/>
    </location>
</feature>
<feature type="region of interest" description="Disordered" evidence="5">
    <location>
        <begin position="2487"/>
        <end position="2522"/>
    </location>
</feature>
<feature type="domain" description="Ig-like" evidence="6">
    <location>
        <begin position="731"/>
        <end position="815"/>
    </location>
</feature>
<keyword evidence="4" id="KW-0393">Immunoglobulin domain</keyword>
<dbReference type="STRING" id="6198.A0A074ZST5"/>
<feature type="domain" description="Ig-like" evidence="6">
    <location>
        <begin position="188"/>
        <end position="286"/>
    </location>
</feature>
<dbReference type="Proteomes" id="UP000054324">
    <property type="component" value="Unassembled WGS sequence"/>
</dbReference>
<feature type="compositionally biased region" description="Basic and acidic residues" evidence="5">
    <location>
        <begin position="2104"/>
        <end position="2119"/>
    </location>
</feature>
<keyword evidence="3" id="KW-1015">Disulfide bond</keyword>
<dbReference type="InterPro" id="IPR036116">
    <property type="entry name" value="FN3_sf"/>
</dbReference>
<proteinExistence type="predicted"/>
<dbReference type="InterPro" id="IPR036179">
    <property type="entry name" value="Ig-like_dom_sf"/>
</dbReference>
<feature type="domain" description="Ig-like" evidence="6">
    <location>
        <begin position="40"/>
        <end position="154"/>
    </location>
</feature>
<dbReference type="InterPro" id="IPR003599">
    <property type="entry name" value="Ig_sub"/>
</dbReference>
<feature type="region of interest" description="Disordered" evidence="5">
    <location>
        <begin position="1963"/>
        <end position="1998"/>
    </location>
</feature>
<dbReference type="GeneID" id="20317284"/>
<evidence type="ECO:0000256" key="2">
    <source>
        <dbReference type="ARBA" id="ARBA00022737"/>
    </source>
</evidence>
<dbReference type="Pfam" id="PF00041">
    <property type="entry name" value="fn3"/>
    <property type="match status" value="2"/>
</dbReference>
<gene>
    <name evidence="8" type="ORF">T265_03097</name>
</gene>
<feature type="compositionally biased region" description="Basic and acidic residues" evidence="5">
    <location>
        <begin position="1380"/>
        <end position="1410"/>
    </location>
</feature>
<feature type="compositionally biased region" description="Basic and acidic residues" evidence="5">
    <location>
        <begin position="1428"/>
        <end position="1447"/>
    </location>
</feature>
<feature type="domain" description="Ig-like" evidence="6">
    <location>
        <begin position="324"/>
        <end position="408"/>
    </location>
</feature>
<organism evidence="8 9">
    <name type="scientific">Opisthorchis viverrini</name>
    <name type="common">Southeast Asian liver fluke</name>
    <dbReference type="NCBI Taxonomy" id="6198"/>
    <lineage>
        <taxon>Eukaryota</taxon>
        <taxon>Metazoa</taxon>
        <taxon>Spiralia</taxon>
        <taxon>Lophotrochozoa</taxon>
        <taxon>Platyhelminthes</taxon>
        <taxon>Trematoda</taxon>
        <taxon>Digenea</taxon>
        <taxon>Opisthorchiida</taxon>
        <taxon>Opisthorchiata</taxon>
        <taxon>Opisthorchiidae</taxon>
        <taxon>Opisthorchis</taxon>
    </lineage>
</organism>
<evidence type="ECO:0000313" key="9">
    <source>
        <dbReference type="Proteomes" id="UP000054324"/>
    </source>
</evidence>
<dbReference type="SUPFAM" id="SSF49265">
    <property type="entry name" value="Fibronectin type III"/>
    <property type="match status" value="2"/>
</dbReference>
<feature type="region of interest" description="Disordered" evidence="5">
    <location>
        <begin position="1428"/>
        <end position="1452"/>
    </location>
</feature>
<dbReference type="GO" id="GO:0005886">
    <property type="term" value="C:plasma membrane"/>
    <property type="evidence" value="ECO:0007669"/>
    <property type="project" value="TreeGrafter"/>
</dbReference>
<evidence type="ECO:0008006" key="10">
    <source>
        <dbReference type="Google" id="ProtNLM"/>
    </source>
</evidence>
<feature type="region of interest" description="Disordered" evidence="5">
    <location>
        <begin position="2962"/>
        <end position="2994"/>
    </location>
</feature>
<dbReference type="SUPFAM" id="SSF48726">
    <property type="entry name" value="Immunoglobulin"/>
    <property type="match status" value="13"/>
</dbReference>
<dbReference type="FunFam" id="2.60.40.10:FF:000032">
    <property type="entry name" value="palladin isoform X1"/>
    <property type="match status" value="1"/>
</dbReference>
<keyword evidence="2" id="KW-0677">Repeat</keyword>
<dbReference type="OrthoDB" id="504170at2759"/>
<feature type="region of interest" description="Disordered" evidence="5">
    <location>
        <begin position="1832"/>
        <end position="1867"/>
    </location>
</feature>
<feature type="compositionally biased region" description="Basic and acidic residues" evidence="5">
    <location>
        <begin position="2497"/>
        <end position="2512"/>
    </location>
</feature>
<evidence type="ECO:0000256" key="3">
    <source>
        <dbReference type="ARBA" id="ARBA00023157"/>
    </source>
</evidence>
<evidence type="ECO:0000259" key="6">
    <source>
        <dbReference type="PROSITE" id="PS50835"/>
    </source>
</evidence>
<dbReference type="GO" id="GO:0007156">
    <property type="term" value="P:homophilic cell adhesion via plasma membrane adhesion molecules"/>
    <property type="evidence" value="ECO:0007669"/>
    <property type="project" value="TreeGrafter"/>
</dbReference>
<dbReference type="CTD" id="20317284"/>
<evidence type="ECO:0000313" key="8">
    <source>
        <dbReference type="EMBL" id="KER30488.1"/>
    </source>
</evidence>
<feature type="compositionally biased region" description="Basic and acidic residues" evidence="5">
    <location>
        <begin position="2235"/>
        <end position="2250"/>
    </location>
</feature>
<dbReference type="KEGG" id="ovi:T265_03097"/>
<feature type="domain" description="Ig-like" evidence="6">
    <location>
        <begin position="2750"/>
        <end position="2847"/>
    </location>
</feature>
<dbReference type="PROSITE" id="PS50835">
    <property type="entry name" value="IG_LIKE"/>
    <property type="match status" value="11"/>
</dbReference>
<feature type="compositionally biased region" description="Polar residues" evidence="5">
    <location>
        <begin position="3391"/>
        <end position="3411"/>
    </location>
</feature>
<feature type="region of interest" description="Disordered" evidence="5">
    <location>
        <begin position="1378"/>
        <end position="1416"/>
    </location>
</feature>
<sequence length="3411" mass="374855">MRPELAGPVTVQAVHPQGQQVSSTSHLKFCSPSYCQPESPTVDSLPDFPLMIDSQLRFSKPLSYELVNAASLVRSLVLECQIEAEVKPVQVIWTLNDRELTQSDRVQVVYMEDTGTAKLIVHDVAPEDAGQYACIVKGQIVKQSTGKLVPKVIQSTTDVEILEPIPEETTTAIEPLPQEETTSQEVQPAVLEFVKPVTPELKKVSERELQLDMECQIQADLATQTVKWLLNGQELVQSDRIEMSFVEDLGVAHLTVHDVSPVDSGEYTCEVVGRVIEPEKKKEPVSKTIISISEVTITEQISEETTTVIEEKSQEEAVPEEVLPALLEFVKPVTPQLSKVSERELRLDVECQIHADITPQTVKWLMNGQELFQSDRVEMSFVENLGLAHLTVYHVGPVDSGEYSCEVTGEVIEPEKKKEPVPKVIISTSDVTIDEQPPEETTTVIEPVIQEEAAPEEVKPAVLEFLKPVTPELKQVSERQLQLDVECKIQADIAPQTVQWLLNGQELTQSDRVEISFSEDIGVAHLTVYQVGPADSGEYTCRVVGEIFEPAQKELVAKTITSTSDVTIVEQVTQETTTAIEPVPQEEASPEEVQPAVLEFVKPVTPDLKQVSENELQLDVECQIHADITPQKVEWLHNGQELVQSDRVEMSFVTDVGIAHLTVHQVSPLDSGEYTCKVLGEVIEPEKHKEPVQKTIISTSDVIISVQTAEETTTVLEPAPKEEVAPEEVKPAVLEFVKPLTPEVKKVSEKELKLDMECQIQADIAPQTVQWLFNGQELVESNRIEISFVEDLGLAHLTVHQVGPADSGEYACKVTGEVIEPEKRRESILKTIVSTTDVTITEQITEETTTVIELVPPAEVSPEEVKPVVLEFVKPVTPELKKVSESDLRLDMECQVHADITPQTVQWLHDGQELVESDRVEISFLEDLGVAHLTVHQVGPTDSGEYSCKVVGQVTEPKQKELVPKTIISTSDVTITEEIEPVTYHLEFIKPLMPEFHAVSDTQTDLELTCQIQTNMEPLITEWILNDTELVASDRLEMCFLRDQGVASLTVHQVSPSDSGDYTCVVTTQAIEPKTHEPVKKSIKSTIKINIEAESEERLEEVRTETVTPQSPTFLTELKPVRICEGEEIYLTATVKGTPQPLEVTWKHDGVTLQPDTTDAVLYYAPDSGVCELTISEAFPEDAGVYSIEASNQFGLAVTQTEVLIVKEEPDETSKTEEVSVSGLTAPTEPKIDVVQTQLEPTGAPEEVCTPLGVDVTDKTVAETPETRELELFSPIEVLPQLPDTAYCEHYVEEKEIKTDLEEPVELPLEQFSDEEQDEYSLSQAIVLDVLIPHDAVSVDEVSFTTDDVGKTVSVPSLVDIAPSDVQPTEMSQIAVDMIKPPEESSKPEKEDEEQPTREEATPKWDESSKSIEQPKYIIGVAGDADVESRKKVEEDVKQTSGERSETDQVEVLQAQSEQLRVEEPKYRGAIEEEETAMETETKEQPGLEITEAKITVVETAQEAIAVSDAMYYETTHDVRRMHECIILHSHEVMNATTKVLPGTTTIENPTYRKETDELHKKPQDQEHMKETTTNETLEKTHTENLNQGILERNVEVSHFRRLNEIEEQKAEKVEKRIPTKTTDKNISISEINTPSTEEPSLCKGDVIQRSAIPVAFEAPGVHEAVELAAFQFGAPETAQLSEVIVTQAEYVSTEIIGSEEVEQSGVSTERAPDVTDRESIEEEKPSTQPTIQPPEELDQRGAYGEEISHVPDAFESAIPLEAVSAISEQPRLSDVDVTQRPAIPVAFGAPGVHEAVELAAFQFGAPETAQLSEVIVTQAEYVSTEIIGSEEVEQSGVSTERAPDVTDRESIEEEKPSTQPTIQPPAELDQRGAYGEEISHVPDAFESAIPLEAVSAISEQPRLSDVDVTQRPAIPVAFGAPGVHEAVELAAFQFGAPETAQLSEVIVTQAEYVSTEIIGSEEVEQSGVSTERAPDVTDRESIEEEKPSTQPTIQPPAELDQRGAYGEEISHVPDAFESAIPLEAVSAISEQPRLSDVDVTQRPAIPVAFGAPGVHEAVELAAFQFGAPETAQLSEVIVTQAEYVSTEIIGSEEVEQSGVSTERAPDVTDRESIEEEKPSTQPTIQPPAELDQRGAYGEEISHVPDAFESAIPLEAVSAISEQPRLSDVDVTQRPAIPVAFGAPGVHEAVELAAFQFGAPETAQLSEVIVTQAEYVSTEIIGSEEVEQSGVSTERAPDVTDRESIEEEKPSTQPTIQPPAELDQRGAYGEEISHVPDAFESAIPLEAVSAISEQPRLSDVDVTQRPAIPVAFGAPGVHEAVELAAFQFGAPETAQLSEVIVTQAEYVSTEIIGSEEVEQSGVSTERAPDVTDRESIEEEKPSTQPTIQPPAELDQRGAYGEEISHVPDAFESAIPLEAVSAISEQPRLSDVDVTQRPAIPVAFGAPGVHEAVELAAFQFGAPETAQLSEVIVTQAEYVSTEIIGSEEVEQSGVSTERAPDVTDRESIEEEKPSTQPTIQPPAELDQRGAYGEEISHVPDAFESAIPLEAVSAISEQPRLSDVDVTQRPAIPVAFGAPGVHEAVELAAFQFGAPETAQLSEVIVTQAEYVSTEIIGSEEVEQSGVSTERAPDVTDRESIEEEKLSTRLATLPLKILYHPVPVFVGLFEESCDSSFLSLLDSVYFSAHVSSVDETALCESQVSGPSWFVPPPSLQDGARSAPCEDGLGTIIFSPVKEREEVVEFEETESFAPKFVQPLEERIEVKEGDAAHLICRVEAKPKADVQWLYEDRPLDVTSTVASTVYESTITDDGDISLVILESLHEDQGLYRCEAVNELGTAYTQTQLVVTDGQFFVDPRNQDPSSLFSLLIKKPEQVALPVEIVKNLVDQQFSGLPQAIRFELTLSVEVEALVWLKDGCEVPVADKRFRLTHVGPTYQLIIERPTEDDMGRYEVIYDVPRDRRTSASLTLERPPGSPEDVEASFTIPTSPTAGRPQDVCITWKPPAEQVVDNYIVEMKPQEGRSWYPIPVEGPIHDLKVIVPTKDMKDDVPYEFRVTAENKHGKSQPSKASVPVTIANPIDFIKPLQDVVVTDVNQTPLAVLECELTRAPRTPVAWTKDTKPLVLRGPDTERVLMEELDDGRTQRLVFKDVIESDLGRYAIQAESISCSASLEMKVQPTLRLSQDFSSKLLMKAGTSNIIEVPFAASPKPKVTWTYGAVGDLVPSERPRFKTDTVSGLTSIALAKVKPEDEGLYQVTITNELGETTCTVELIVLDKPSVPRNPKISDNTGESVLFSWEEPQYPGHGEKPIEYVVEMRELPKQSQTPVLNTTELQTPIDNLLTDKSYVFSVAARNEMGQSDFVHTQPITTKLQYGPPPSPVNVKATVNPEKAPADQQTIELTWEQPTDQATSADL</sequence>
<feature type="compositionally biased region" description="Basic and acidic residues" evidence="5">
    <location>
        <begin position="2366"/>
        <end position="2381"/>
    </location>
</feature>
<feature type="domain" description="Ig-like" evidence="6">
    <location>
        <begin position="460"/>
        <end position="561"/>
    </location>
</feature>
<dbReference type="Pfam" id="PF07679">
    <property type="entry name" value="I-set"/>
    <property type="match status" value="11"/>
</dbReference>
<dbReference type="PROSITE" id="PS50853">
    <property type="entry name" value="FN3"/>
    <property type="match status" value="2"/>
</dbReference>
<feature type="region of interest" description="Disordered" evidence="5">
    <location>
        <begin position="2094"/>
        <end position="2129"/>
    </location>
</feature>
<dbReference type="InterPro" id="IPR003961">
    <property type="entry name" value="FN3_dom"/>
</dbReference>
<dbReference type="PANTHER" id="PTHR45080">
    <property type="entry name" value="CONTACTIN 5"/>
    <property type="match status" value="1"/>
</dbReference>
<dbReference type="RefSeq" id="XP_009165766.1">
    <property type="nucleotide sequence ID" value="XM_009167502.1"/>
</dbReference>
<feature type="compositionally biased region" description="Basic and acidic residues" evidence="5">
    <location>
        <begin position="1973"/>
        <end position="1988"/>
    </location>
</feature>
<feature type="domain" description="Ig-like" evidence="6">
    <location>
        <begin position="991"/>
        <end position="1080"/>
    </location>
</feature>
<feature type="domain" description="Fibronectin type-III" evidence="7">
    <location>
        <begin position="3276"/>
        <end position="3369"/>
    </location>
</feature>
<dbReference type="PANTHER" id="PTHR45080:SF8">
    <property type="entry name" value="IG-LIKE DOMAIN-CONTAINING PROTEIN"/>
    <property type="match status" value="1"/>
</dbReference>
<dbReference type="CDD" id="cd00063">
    <property type="entry name" value="FN3"/>
    <property type="match status" value="2"/>
</dbReference>
<feature type="region of interest" description="Disordered" evidence="5">
    <location>
        <begin position="2356"/>
        <end position="2391"/>
    </location>
</feature>
<feature type="region of interest" description="Disordered" evidence="5">
    <location>
        <begin position="3387"/>
        <end position="3411"/>
    </location>
</feature>
<dbReference type="EMBL" id="KL596660">
    <property type="protein sequence ID" value="KER30488.1"/>
    <property type="molecule type" value="Genomic_DNA"/>
</dbReference>
<protein>
    <recommendedName>
        <fullName evidence="10">Immunoglobulin I-set domain protein</fullName>
    </recommendedName>
</protein>
<feature type="compositionally biased region" description="Basic and acidic residues" evidence="5">
    <location>
        <begin position="1711"/>
        <end position="1726"/>
    </location>
</feature>
<dbReference type="InterPro" id="IPR050958">
    <property type="entry name" value="Cell_Adh-Cytoskel_Orgn"/>
</dbReference>
<feature type="region of interest" description="Disordered" evidence="5">
    <location>
        <begin position="2225"/>
        <end position="2260"/>
    </location>
</feature>
<feature type="domain" description="Ig-like" evidence="6">
    <location>
        <begin position="3070"/>
        <end position="3174"/>
    </location>
</feature>
<feature type="domain" description="Fibronectin type-III" evidence="7">
    <location>
        <begin position="2973"/>
        <end position="3076"/>
    </location>
</feature>
<dbReference type="CDD" id="cd00096">
    <property type="entry name" value="Ig"/>
    <property type="match status" value="8"/>
</dbReference>
<feature type="region of interest" description="Disordered" evidence="5">
    <location>
        <begin position="1701"/>
        <end position="1737"/>
    </location>
</feature>
<dbReference type="InterPro" id="IPR003598">
    <property type="entry name" value="Ig_sub2"/>
</dbReference>
<name>A0A074ZST5_OPIVI</name>
<dbReference type="SMART" id="SM00408">
    <property type="entry name" value="IGc2"/>
    <property type="match status" value="11"/>
</dbReference>
<dbReference type="FunFam" id="2.60.40.10:FF:000107">
    <property type="entry name" value="Myosin, light chain kinase a"/>
    <property type="match status" value="1"/>
</dbReference>
<keyword evidence="1" id="KW-0732">Signal</keyword>
<feature type="domain" description="Ig-like" evidence="6">
    <location>
        <begin position="595"/>
        <end position="678"/>
    </location>
</feature>
<feature type="compositionally biased region" description="Basic and acidic residues" evidence="5">
    <location>
        <begin position="1842"/>
        <end position="1857"/>
    </location>
</feature>
<evidence type="ECO:0000256" key="4">
    <source>
        <dbReference type="ARBA" id="ARBA00023319"/>
    </source>
</evidence>
<dbReference type="InterPro" id="IPR013783">
    <property type="entry name" value="Ig-like_fold"/>
</dbReference>
<evidence type="ECO:0000256" key="5">
    <source>
        <dbReference type="SAM" id="MobiDB-lite"/>
    </source>
</evidence>
<accession>A0A074ZST5</accession>
<evidence type="ECO:0000256" key="1">
    <source>
        <dbReference type="ARBA" id="ARBA00022729"/>
    </source>
</evidence>
<dbReference type="SMART" id="SM00409">
    <property type="entry name" value="IG"/>
    <property type="match status" value="12"/>
</dbReference>
<dbReference type="Gene3D" id="2.60.40.10">
    <property type="entry name" value="Immunoglobulins"/>
    <property type="match status" value="15"/>
</dbReference>